<dbReference type="PRINTS" id="PR00660">
    <property type="entry name" value="ERLUMENR"/>
</dbReference>
<evidence type="ECO:0000256" key="1">
    <source>
        <dbReference type="ARBA" id="ARBA00004477"/>
    </source>
</evidence>
<accession>A0A1I7W8L8</accession>
<comment type="similarity">
    <text evidence="2">Belongs to the ERD2 family.</text>
</comment>
<organism evidence="11 12">
    <name type="scientific">Heterorhabditis bacteriophora</name>
    <name type="common">Entomopathogenic nematode worm</name>
    <dbReference type="NCBI Taxonomy" id="37862"/>
    <lineage>
        <taxon>Eukaryota</taxon>
        <taxon>Metazoa</taxon>
        <taxon>Ecdysozoa</taxon>
        <taxon>Nematoda</taxon>
        <taxon>Chromadorea</taxon>
        <taxon>Rhabditida</taxon>
        <taxon>Rhabditina</taxon>
        <taxon>Rhabditomorpha</taxon>
        <taxon>Strongyloidea</taxon>
        <taxon>Heterorhabditidae</taxon>
        <taxon>Heterorhabditis</taxon>
    </lineage>
</organism>
<dbReference type="GO" id="GO:0006621">
    <property type="term" value="P:protein retention in ER lumen"/>
    <property type="evidence" value="ECO:0007669"/>
    <property type="project" value="InterPro"/>
</dbReference>
<keyword evidence="9" id="KW-0472">Membrane</keyword>
<dbReference type="InterPro" id="IPR000133">
    <property type="entry name" value="ER_ret_rcpt"/>
</dbReference>
<keyword evidence="3" id="KW-0813">Transport</keyword>
<dbReference type="WBParaSite" id="Hba_00967">
    <property type="protein sequence ID" value="Hba_00967"/>
    <property type="gene ID" value="Hba_00967"/>
</dbReference>
<evidence type="ECO:0000256" key="9">
    <source>
        <dbReference type="ARBA" id="ARBA00023136"/>
    </source>
</evidence>
<keyword evidence="11" id="KW-1185">Reference proteome</keyword>
<keyword evidence="10" id="KW-0675">Receptor</keyword>
<evidence type="ECO:0000256" key="3">
    <source>
        <dbReference type="ARBA" id="ARBA00022448"/>
    </source>
</evidence>
<dbReference type="PANTHER" id="PTHR10585">
    <property type="entry name" value="ER LUMEN PROTEIN RETAINING RECEPTOR"/>
    <property type="match status" value="1"/>
</dbReference>
<name>A0A1I7W8L8_HETBA</name>
<evidence type="ECO:0000256" key="10">
    <source>
        <dbReference type="ARBA" id="ARBA00023170"/>
    </source>
</evidence>
<sequence>MNIFRLTADMSHLLAILILLMKIWKTRSCAGISARSQILFAIVFTARYLDLFTTFISPYNTIMKVLKKLVQFFLFTLLMFLKL</sequence>
<dbReference type="GO" id="GO:0046923">
    <property type="term" value="F:ER retention sequence binding"/>
    <property type="evidence" value="ECO:0007669"/>
    <property type="project" value="InterPro"/>
</dbReference>
<proteinExistence type="inferred from homology"/>
<keyword evidence="6" id="KW-0931">ER-Golgi transport</keyword>
<evidence type="ECO:0000256" key="4">
    <source>
        <dbReference type="ARBA" id="ARBA00022692"/>
    </source>
</evidence>
<keyword evidence="8" id="KW-1133">Transmembrane helix</keyword>
<keyword evidence="4" id="KW-0812">Transmembrane</keyword>
<evidence type="ECO:0000256" key="7">
    <source>
        <dbReference type="ARBA" id="ARBA00022927"/>
    </source>
</evidence>
<evidence type="ECO:0000256" key="2">
    <source>
        <dbReference type="ARBA" id="ARBA00010120"/>
    </source>
</evidence>
<dbReference type="AlphaFoldDB" id="A0A1I7W8L8"/>
<protein>
    <submittedName>
        <fullName evidence="12">ER lumen protein-retaining receptor</fullName>
    </submittedName>
</protein>
<evidence type="ECO:0000313" key="12">
    <source>
        <dbReference type="WBParaSite" id="Hba_00967"/>
    </source>
</evidence>
<dbReference type="Pfam" id="PF00810">
    <property type="entry name" value="ER_lumen_recept"/>
    <property type="match status" value="1"/>
</dbReference>
<evidence type="ECO:0000256" key="5">
    <source>
        <dbReference type="ARBA" id="ARBA00022824"/>
    </source>
</evidence>
<dbReference type="Proteomes" id="UP000095283">
    <property type="component" value="Unplaced"/>
</dbReference>
<dbReference type="PROSITE" id="PS00951">
    <property type="entry name" value="ER_LUMEN_RECEPTOR_1"/>
    <property type="match status" value="1"/>
</dbReference>
<evidence type="ECO:0000313" key="11">
    <source>
        <dbReference type="Proteomes" id="UP000095283"/>
    </source>
</evidence>
<dbReference type="GO" id="GO:0005789">
    <property type="term" value="C:endoplasmic reticulum membrane"/>
    <property type="evidence" value="ECO:0007669"/>
    <property type="project" value="UniProtKB-SubCell"/>
</dbReference>
<evidence type="ECO:0000256" key="8">
    <source>
        <dbReference type="ARBA" id="ARBA00022989"/>
    </source>
</evidence>
<evidence type="ECO:0000256" key="6">
    <source>
        <dbReference type="ARBA" id="ARBA00022892"/>
    </source>
</evidence>
<reference evidence="12" key="1">
    <citation type="submission" date="2016-11" db="UniProtKB">
        <authorList>
            <consortium name="WormBaseParasite"/>
        </authorList>
    </citation>
    <scope>IDENTIFICATION</scope>
</reference>
<keyword evidence="7" id="KW-0653">Protein transport</keyword>
<keyword evidence="5" id="KW-0256">Endoplasmic reticulum</keyword>
<dbReference type="GO" id="GO:0015031">
    <property type="term" value="P:protein transport"/>
    <property type="evidence" value="ECO:0007669"/>
    <property type="project" value="UniProtKB-KW"/>
</dbReference>
<dbReference type="GO" id="GO:0016192">
    <property type="term" value="P:vesicle-mediated transport"/>
    <property type="evidence" value="ECO:0007669"/>
    <property type="project" value="UniProtKB-KW"/>
</dbReference>
<comment type="subcellular location">
    <subcellularLocation>
        <location evidence="1">Endoplasmic reticulum membrane</location>
        <topology evidence="1">Multi-pass membrane protein</topology>
    </subcellularLocation>
</comment>